<comment type="caution">
    <text evidence="4">The sequence shown here is derived from an EMBL/GenBank/DDBJ whole genome shotgun (WGS) entry which is preliminary data.</text>
</comment>
<feature type="domain" description="Bacterial sugar transferase" evidence="3">
    <location>
        <begin position="7"/>
        <end position="205"/>
    </location>
</feature>
<proteinExistence type="inferred from homology"/>
<evidence type="ECO:0000313" key="4">
    <source>
        <dbReference type="EMBL" id="OGD74609.1"/>
    </source>
</evidence>
<evidence type="ECO:0000259" key="3">
    <source>
        <dbReference type="Pfam" id="PF02397"/>
    </source>
</evidence>
<gene>
    <name evidence="4" type="ORF">A2228_03580</name>
</gene>
<reference evidence="4 5" key="1">
    <citation type="journal article" date="2016" name="Nat. Commun.">
        <title>Thousands of microbial genomes shed light on interconnected biogeochemical processes in an aquifer system.</title>
        <authorList>
            <person name="Anantharaman K."/>
            <person name="Brown C.T."/>
            <person name="Hug L.A."/>
            <person name="Sharon I."/>
            <person name="Castelle C.J."/>
            <person name="Probst A.J."/>
            <person name="Thomas B.C."/>
            <person name="Singh A."/>
            <person name="Wilkins M.J."/>
            <person name="Karaoz U."/>
            <person name="Brodie E.L."/>
            <person name="Williams K.H."/>
            <person name="Hubbard S.S."/>
            <person name="Banfield J.F."/>
        </authorList>
    </citation>
    <scope>NUCLEOTIDE SEQUENCE [LARGE SCALE GENOMIC DNA]</scope>
</reference>
<organism evidence="4 5">
    <name type="scientific">Candidatus Collierbacteria bacterium RIFOXYA2_FULL_46_10</name>
    <dbReference type="NCBI Taxonomy" id="1817726"/>
    <lineage>
        <taxon>Bacteria</taxon>
        <taxon>Candidatus Collieribacteriota</taxon>
    </lineage>
</organism>
<comment type="similarity">
    <text evidence="1">Belongs to the bacterial sugar transferase family.</text>
</comment>
<keyword evidence="2" id="KW-0472">Membrane</keyword>
<accession>A0A1F5F4R0</accession>
<evidence type="ECO:0000256" key="1">
    <source>
        <dbReference type="ARBA" id="ARBA00006464"/>
    </source>
</evidence>
<keyword evidence="2" id="KW-0812">Transmembrane</keyword>
<dbReference type="Pfam" id="PF02397">
    <property type="entry name" value="Bac_transf"/>
    <property type="match status" value="1"/>
</dbReference>
<feature type="transmembrane region" description="Helical" evidence="2">
    <location>
        <begin position="12"/>
        <end position="35"/>
    </location>
</feature>
<name>A0A1F5F4R0_9BACT</name>
<evidence type="ECO:0000256" key="2">
    <source>
        <dbReference type="SAM" id="Phobius"/>
    </source>
</evidence>
<dbReference type="Proteomes" id="UP000176191">
    <property type="component" value="Unassembled WGS sequence"/>
</dbReference>
<dbReference type="PANTHER" id="PTHR30576:SF0">
    <property type="entry name" value="UNDECAPRENYL-PHOSPHATE N-ACETYLGALACTOSAMINYL 1-PHOSPHATE TRANSFERASE-RELATED"/>
    <property type="match status" value="1"/>
</dbReference>
<evidence type="ECO:0000313" key="5">
    <source>
        <dbReference type="Proteomes" id="UP000176191"/>
    </source>
</evidence>
<dbReference type="AlphaFoldDB" id="A0A1F5F4R0"/>
<dbReference type="EMBL" id="MFAK01000031">
    <property type="protein sequence ID" value="OGD74609.1"/>
    <property type="molecule type" value="Genomic_DNA"/>
</dbReference>
<protein>
    <recommendedName>
        <fullName evidence="3">Bacterial sugar transferase domain-containing protein</fullName>
    </recommendedName>
</protein>
<keyword evidence="2" id="KW-1133">Transmembrane helix</keyword>
<dbReference type="GO" id="GO:0016780">
    <property type="term" value="F:phosphotransferase activity, for other substituted phosphate groups"/>
    <property type="evidence" value="ECO:0007669"/>
    <property type="project" value="TreeGrafter"/>
</dbReference>
<sequence>MTYTPFKRLLDIIVALTLSLVFLPVWILVPFLIVLSSPGPILYRHKRVGKFGQPFYMYKFRSMVVGADDILHKQNKQLLRKFKAGDWKLPAKDDPRITPLGRVLRALTIDEFPQIYNVLAGDMSMVGPRAYLGRELAEQVQKYPRTKKMLDLVMQVKPGITGLWQVSGRNEVSFDKRAALDAEYVNSMSLWNDLKILWKTPLAMISKW</sequence>
<dbReference type="PANTHER" id="PTHR30576">
    <property type="entry name" value="COLANIC BIOSYNTHESIS UDP-GLUCOSE LIPID CARRIER TRANSFERASE"/>
    <property type="match status" value="1"/>
</dbReference>
<dbReference type="InterPro" id="IPR003362">
    <property type="entry name" value="Bact_transf"/>
</dbReference>